<proteinExistence type="predicted"/>
<dbReference type="Proteomes" id="UP000887565">
    <property type="component" value="Unplaced"/>
</dbReference>
<organism evidence="1 2">
    <name type="scientific">Romanomermis culicivorax</name>
    <name type="common">Nematode worm</name>
    <dbReference type="NCBI Taxonomy" id="13658"/>
    <lineage>
        <taxon>Eukaryota</taxon>
        <taxon>Metazoa</taxon>
        <taxon>Ecdysozoa</taxon>
        <taxon>Nematoda</taxon>
        <taxon>Enoplea</taxon>
        <taxon>Dorylaimia</taxon>
        <taxon>Mermithida</taxon>
        <taxon>Mermithoidea</taxon>
        <taxon>Mermithidae</taxon>
        <taxon>Romanomermis</taxon>
    </lineage>
</organism>
<evidence type="ECO:0000313" key="2">
    <source>
        <dbReference type="WBParaSite" id="nRc.2.0.1.t18602-RA"/>
    </source>
</evidence>
<accession>A0A915IXX5</accession>
<sequence length="68" mass="7509">MQIGTLLGGNAIGTPAPENVDHMATHWFGFANGEIKLLVFVKSKSILQAMHCENMYVKGRRILNAYFG</sequence>
<evidence type="ECO:0000313" key="1">
    <source>
        <dbReference type="Proteomes" id="UP000887565"/>
    </source>
</evidence>
<name>A0A915IXX5_ROMCU</name>
<dbReference type="WBParaSite" id="nRc.2.0.1.t18602-RA">
    <property type="protein sequence ID" value="nRc.2.0.1.t18602-RA"/>
    <property type="gene ID" value="nRc.2.0.1.g18602"/>
</dbReference>
<keyword evidence="1" id="KW-1185">Reference proteome</keyword>
<protein>
    <submittedName>
        <fullName evidence="2">Uncharacterized protein</fullName>
    </submittedName>
</protein>
<reference evidence="2" key="1">
    <citation type="submission" date="2022-11" db="UniProtKB">
        <authorList>
            <consortium name="WormBaseParasite"/>
        </authorList>
    </citation>
    <scope>IDENTIFICATION</scope>
</reference>
<dbReference type="AlphaFoldDB" id="A0A915IXX5"/>